<accession>A0A3A1U1Y5</accession>
<organism evidence="2 3">
    <name type="scientific">Amnibacterium setariae</name>
    <dbReference type="NCBI Taxonomy" id="2306585"/>
    <lineage>
        <taxon>Bacteria</taxon>
        <taxon>Bacillati</taxon>
        <taxon>Actinomycetota</taxon>
        <taxon>Actinomycetes</taxon>
        <taxon>Micrococcales</taxon>
        <taxon>Microbacteriaceae</taxon>
        <taxon>Amnibacterium</taxon>
    </lineage>
</organism>
<dbReference type="GO" id="GO:0016747">
    <property type="term" value="F:acyltransferase activity, transferring groups other than amino-acyl groups"/>
    <property type="evidence" value="ECO:0007669"/>
    <property type="project" value="InterPro"/>
</dbReference>
<keyword evidence="2" id="KW-0808">Transferase</keyword>
<dbReference type="SUPFAM" id="SSF55729">
    <property type="entry name" value="Acyl-CoA N-acyltransferases (Nat)"/>
    <property type="match status" value="1"/>
</dbReference>
<evidence type="ECO:0000313" key="2">
    <source>
        <dbReference type="EMBL" id="RIX30864.1"/>
    </source>
</evidence>
<dbReference type="Pfam" id="PF13302">
    <property type="entry name" value="Acetyltransf_3"/>
    <property type="match status" value="1"/>
</dbReference>
<dbReference type="InterPro" id="IPR016181">
    <property type="entry name" value="Acyl_CoA_acyltransferase"/>
</dbReference>
<dbReference type="Proteomes" id="UP000265742">
    <property type="component" value="Unassembled WGS sequence"/>
</dbReference>
<dbReference type="AlphaFoldDB" id="A0A3A1U1Y5"/>
<comment type="caution">
    <text evidence="2">The sequence shown here is derived from an EMBL/GenBank/DDBJ whole genome shotgun (WGS) entry which is preliminary data.</text>
</comment>
<sequence>MIPPARWERTGKRRDADPAYRAAVGDRPAVLLRARTDADLDLLHRLAADLDTWEERSPSGPAPLSRAEFDAQLARRDAEGAPETARFVIEADGEAIGGTSLFAFDALARHAEVGIGLVAEARGRGIGTAALELLVEFAFVRRNLRRLHLEAIASNAAAIRSYEKVGFVVEGRQRKHAWVRGRYEDVVRMGLLRREWAARRPSSPA</sequence>
<dbReference type="Gene3D" id="3.40.630.30">
    <property type="match status" value="1"/>
</dbReference>
<feature type="domain" description="N-acetyltransferase" evidence="1">
    <location>
        <begin position="30"/>
        <end position="194"/>
    </location>
</feature>
<protein>
    <submittedName>
        <fullName evidence="2">N-acetyltransferase</fullName>
    </submittedName>
</protein>
<dbReference type="CDD" id="cd04301">
    <property type="entry name" value="NAT_SF"/>
    <property type="match status" value="1"/>
</dbReference>
<name>A0A3A1U1Y5_9MICO</name>
<proteinExistence type="predicted"/>
<reference evidence="3" key="1">
    <citation type="submission" date="2018-09" db="EMBL/GenBank/DDBJ databases">
        <authorList>
            <person name="Kim I."/>
        </authorList>
    </citation>
    <scope>NUCLEOTIDE SEQUENCE [LARGE SCALE GENOMIC DNA]</scope>
    <source>
        <strain evidence="3">DD4a</strain>
    </source>
</reference>
<evidence type="ECO:0000259" key="1">
    <source>
        <dbReference type="PROSITE" id="PS51186"/>
    </source>
</evidence>
<evidence type="ECO:0000313" key="3">
    <source>
        <dbReference type="Proteomes" id="UP000265742"/>
    </source>
</evidence>
<dbReference type="EMBL" id="QXTG01000001">
    <property type="protein sequence ID" value="RIX30864.1"/>
    <property type="molecule type" value="Genomic_DNA"/>
</dbReference>
<dbReference type="PROSITE" id="PS51186">
    <property type="entry name" value="GNAT"/>
    <property type="match status" value="1"/>
</dbReference>
<dbReference type="InterPro" id="IPR000182">
    <property type="entry name" value="GNAT_dom"/>
</dbReference>
<keyword evidence="3" id="KW-1185">Reference proteome</keyword>
<gene>
    <name evidence="2" type="ORF">D1781_05580</name>
</gene>
<dbReference type="PANTHER" id="PTHR43415">
    <property type="entry name" value="SPERMIDINE N(1)-ACETYLTRANSFERASE"/>
    <property type="match status" value="1"/>
</dbReference>
<dbReference type="PANTHER" id="PTHR43415:SF3">
    <property type="entry name" value="GNAT-FAMILY ACETYLTRANSFERASE"/>
    <property type="match status" value="1"/>
</dbReference>